<dbReference type="EMBL" id="JACHUQ010000002">
    <property type="protein sequence ID" value="MBZ7973998.1"/>
    <property type="molecule type" value="Genomic_DNA"/>
</dbReference>
<dbReference type="Proteomes" id="UP001319828">
    <property type="component" value="Unassembled WGS sequence"/>
</dbReference>
<organism evidence="1 2">
    <name type="scientific">Campylobacter molothri</name>
    <dbReference type="NCBI Taxonomy" id="1032242"/>
    <lineage>
        <taxon>Bacteria</taxon>
        <taxon>Pseudomonadati</taxon>
        <taxon>Campylobacterota</taxon>
        <taxon>Epsilonproteobacteria</taxon>
        <taxon>Campylobacterales</taxon>
        <taxon>Campylobacteraceae</taxon>
        <taxon>Campylobacter</taxon>
    </lineage>
</organism>
<comment type="caution">
    <text evidence="1">The sequence shown here is derived from an EMBL/GenBank/DDBJ whole genome shotgun (WGS) entry which is preliminary data.</text>
</comment>
<proteinExistence type="predicted"/>
<keyword evidence="1" id="KW-0378">Hydrolase</keyword>
<accession>A0ACC5VZJ8</accession>
<evidence type="ECO:0000313" key="1">
    <source>
        <dbReference type="EMBL" id="MBZ7973998.1"/>
    </source>
</evidence>
<evidence type="ECO:0000313" key="2">
    <source>
        <dbReference type="Proteomes" id="UP001319828"/>
    </source>
</evidence>
<reference evidence="1" key="1">
    <citation type="submission" date="2020-07" db="EMBL/GenBank/DDBJ databases">
        <title>Campylobacter molothri sp. nov. isolated from wild birds.</title>
        <authorList>
            <person name="Miller W.G."/>
            <person name="Chapman M.H."/>
            <person name="Yee E."/>
            <person name="Lopes B.S."/>
            <person name="Forbes K.J."/>
        </authorList>
    </citation>
    <scope>NUCLEOTIDE SEQUENCE</scope>
    <source>
        <strain evidence="1">RM9754</strain>
    </source>
</reference>
<gene>
    <name evidence="1" type="ORF">H2252_01210</name>
</gene>
<name>A0ACC5VZJ8_9BACT</name>
<protein>
    <submittedName>
        <fullName evidence="1">HAD family hydrolase</fullName>
    </submittedName>
</protein>
<sequence>MKYTILFDLDGTLIDSTNAILNSFKDALKILNLDIKEDIKIKNLIGYPLKNMFAMLYPDYFNLIDEFVKIYRECYSKIYLEQTTLLPKVDQALHLAYNFADLGIVTTKGGTLTPILLESLNIKKFFKTLITLDDVKNPKPDAEPILLALNRLNKTQENAYMIGDTILDIQASLAANITPIALSCGYGDEDKLKKYSQIFPNAYEAIIYILNIKQI</sequence>
<keyword evidence="2" id="KW-1185">Reference proteome</keyword>